<evidence type="ECO:0000256" key="9">
    <source>
        <dbReference type="SAM" id="Phobius"/>
    </source>
</evidence>
<comment type="caution">
    <text evidence="10">The sequence shown here is derived from an EMBL/GenBank/DDBJ whole genome shotgun (WGS) entry which is preliminary data.</text>
</comment>
<proteinExistence type="inferred from homology"/>
<dbReference type="RefSeq" id="WP_318787228.1">
    <property type="nucleotide sequence ID" value="NZ_JADBEK010000001.1"/>
</dbReference>
<evidence type="ECO:0000313" key="11">
    <source>
        <dbReference type="Proteomes" id="UP000633509"/>
    </source>
</evidence>
<feature type="transmembrane region" description="Helical" evidence="9">
    <location>
        <begin position="271"/>
        <end position="292"/>
    </location>
</feature>
<feature type="transmembrane region" description="Helical" evidence="9">
    <location>
        <begin position="241"/>
        <end position="265"/>
    </location>
</feature>
<evidence type="ECO:0000256" key="4">
    <source>
        <dbReference type="ARBA" id="ARBA00022692"/>
    </source>
</evidence>
<evidence type="ECO:0000256" key="3">
    <source>
        <dbReference type="ARBA" id="ARBA00022679"/>
    </source>
</evidence>
<evidence type="ECO:0000256" key="7">
    <source>
        <dbReference type="ARBA" id="ARBA00043987"/>
    </source>
</evidence>
<feature type="compositionally biased region" description="Polar residues" evidence="8">
    <location>
        <begin position="409"/>
        <end position="429"/>
    </location>
</feature>
<evidence type="ECO:0000256" key="2">
    <source>
        <dbReference type="ARBA" id="ARBA00022676"/>
    </source>
</evidence>
<evidence type="ECO:0000313" key="10">
    <source>
        <dbReference type="EMBL" id="MBE1589123.1"/>
    </source>
</evidence>
<keyword evidence="11" id="KW-1185">Reference proteome</keyword>
<dbReference type="InterPro" id="IPR049829">
    <property type="entry name" value="MptA/B-like"/>
</dbReference>
<comment type="subcellular location">
    <subcellularLocation>
        <location evidence="1">Membrane</location>
        <topology evidence="1">Multi-pass membrane protein</topology>
    </subcellularLocation>
</comment>
<evidence type="ECO:0000256" key="8">
    <source>
        <dbReference type="SAM" id="MobiDB-lite"/>
    </source>
</evidence>
<reference evidence="10 11" key="1">
    <citation type="submission" date="2020-10" db="EMBL/GenBank/DDBJ databases">
        <title>Sequencing the genomes of 1000 actinobacteria strains.</title>
        <authorList>
            <person name="Klenk H.-P."/>
        </authorList>
    </citation>
    <scope>NUCLEOTIDE SEQUENCE [LARGE SCALE GENOMIC DNA]</scope>
    <source>
        <strain evidence="10 11">DSM 43173</strain>
    </source>
</reference>
<organism evidence="10 11">
    <name type="scientific">Nonomuraea angiospora</name>
    <dbReference type="NCBI Taxonomy" id="46172"/>
    <lineage>
        <taxon>Bacteria</taxon>
        <taxon>Bacillati</taxon>
        <taxon>Actinomycetota</taxon>
        <taxon>Actinomycetes</taxon>
        <taxon>Streptosporangiales</taxon>
        <taxon>Streptosporangiaceae</taxon>
        <taxon>Nonomuraea</taxon>
    </lineage>
</organism>
<dbReference type="EMBL" id="JADBEK010000001">
    <property type="protein sequence ID" value="MBE1589123.1"/>
    <property type="molecule type" value="Genomic_DNA"/>
</dbReference>
<feature type="transmembrane region" description="Helical" evidence="9">
    <location>
        <begin position="106"/>
        <end position="124"/>
    </location>
</feature>
<feature type="transmembrane region" description="Helical" evidence="9">
    <location>
        <begin position="61"/>
        <end position="85"/>
    </location>
</feature>
<keyword evidence="2" id="KW-0328">Glycosyltransferase</keyword>
<feature type="transmembrane region" description="Helical" evidence="9">
    <location>
        <begin position="582"/>
        <end position="599"/>
    </location>
</feature>
<comment type="similarity">
    <text evidence="7">Belongs to the MptA/B family.</text>
</comment>
<feature type="transmembrane region" description="Helical" evidence="9">
    <location>
        <begin position="304"/>
        <end position="322"/>
    </location>
</feature>
<gene>
    <name evidence="10" type="ORF">H4W80_007381</name>
</gene>
<sequence length="621" mass="64636">MTSEKRHEKARGRLAGPATAAIGASILLTIVIGLLGPSPMVPALTGPSWQPPYSLDVHPNPYLVIALAAGAIILGGLGLLTALTLTRSPKLPEHGALSSRLWTPPNARLIVLIGCTAAAILAFLPPSGSGDHLNYAAYGRMVTLGLSPYTHGAVDLPGDPIADAVEEPWREEPSVYGPVATAVQAVASWIGGDSLRLTIFVLALFNAAAFIATGLLIDRFTRDDPARRLRAALLWTANPLLLYQLVAGMHVDTLAIACMVAALLARSRPTGSGVLLGLGVAIKVNAGLVALGPAWELRRRPARLALMAACALAVVVIGYAIVGPEAIAPMTRTSKSISHASFWKLVQGWLQSIVGTGSAYRGEIQIGSLLVLALLAWSLLRLASRSRRPGLPPSSEAAPLPPNGPGHHTSPTTSHQAASEPGNATSSAVTHPPTIGPGKSVSSGASHHTPGRMGDVPPGAPSDDPRSGPGNDADSGGRNDADSATSNGAGRWSNRWTAPHANGGLEAPVVAAGLMVAYVFATPYILPWYDGLALGLLALVAASTVDRFVVAHLLVLSLAYLPARVEGQPEDLDWLREVVRPQLAWLLLALTAALALWAWRAARLERLPPAAAPARARRVPG</sequence>
<evidence type="ECO:0000256" key="6">
    <source>
        <dbReference type="ARBA" id="ARBA00023136"/>
    </source>
</evidence>
<feature type="transmembrane region" description="Helical" evidence="9">
    <location>
        <begin position="505"/>
        <end position="526"/>
    </location>
</feature>
<name>A0ABR9M9A4_9ACTN</name>
<keyword evidence="3" id="KW-0808">Transferase</keyword>
<keyword evidence="6 9" id="KW-0472">Membrane</keyword>
<feature type="region of interest" description="Disordered" evidence="8">
    <location>
        <begin position="386"/>
        <end position="495"/>
    </location>
</feature>
<dbReference type="NCBIfam" id="NF038066">
    <property type="entry name" value="MptB"/>
    <property type="match status" value="1"/>
</dbReference>
<evidence type="ECO:0000256" key="5">
    <source>
        <dbReference type="ARBA" id="ARBA00022989"/>
    </source>
</evidence>
<feature type="transmembrane region" description="Helical" evidence="9">
    <location>
        <begin position="20"/>
        <end position="41"/>
    </location>
</feature>
<feature type="transmembrane region" description="Helical" evidence="9">
    <location>
        <begin position="197"/>
        <end position="220"/>
    </location>
</feature>
<dbReference type="Proteomes" id="UP000633509">
    <property type="component" value="Unassembled WGS sequence"/>
</dbReference>
<evidence type="ECO:0008006" key="12">
    <source>
        <dbReference type="Google" id="ProtNLM"/>
    </source>
</evidence>
<accession>A0ABR9M9A4</accession>
<evidence type="ECO:0000256" key="1">
    <source>
        <dbReference type="ARBA" id="ARBA00004141"/>
    </source>
</evidence>
<protein>
    <recommendedName>
        <fullName evidence="12">DUF2029 domain-containing protein</fullName>
    </recommendedName>
</protein>
<dbReference type="Pfam" id="PF26314">
    <property type="entry name" value="MptA_B_family"/>
    <property type="match status" value="1"/>
</dbReference>
<keyword evidence="5 9" id="KW-1133">Transmembrane helix</keyword>
<feature type="transmembrane region" description="Helical" evidence="9">
    <location>
        <begin position="364"/>
        <end position="383"/>
    </location>
</feature>
<keyword evidence="4 9" id="KW-0812">Transmembrane</keyword>